<evidence type="ECO:0000313" key="2">
    <source>
        <dbReference type="EMBL" id="CBY83858.1"/>
    </source>
</evidence>
<gene>
    <name evidence="2" type="ORF">LPSG10_024</name>
    <name evidence="3" type="ORF">NCTC12000_00933</name>
</gene>
<evidence type="ECO:0000313" key="3">
    <source>
        <dbReference type="EMBL" id="STX78947.1"/>
    </source>
</evidence>
<reference evidence="2" key="1">
    <citation type="journal article" date="2010" name="Appl. Environ. Microbiol.">
        <title>A specific real-time PCR for simultaneous detection and identification of Legionella pneumophila serogroup 1 in water and clinical samples.</title>
        <authorList>
            <person name="Merault N."/>
            <person name="Rusniok C."/>
            <person name="Jarraud S."/>
            <person name="Gomez-Valero L."/>
            <person name="Cazalet C."/>
            <person name="Marin M."/>
            <person name="Brachet E."/>
            <person name="Aegerter P."/>
            <person name="Gaillard J.L."/>
            <person name="Etienne J."/>
            <person name="Herrmann J.L."/>
            <person name="Lawrence C."/>
            <person name="Buchrieser C."/>
        </authorList>
    </citation>
    <scope>NUCLEOTIDE SEQUENCE</scope>
    <source>
        <strain evidence="2">ATCC 43283</strain>
    </source>
</reference>
<dbReference type="AlphaFoldDB" id="E7BBE7"/>
<proteinExistence type="predicted"/>
<dbReference type="SUPFAM" id="SSF52266">
    <property type="entry name" value="SGNH hydrolase"/>
    <property type="match status" value="1"/>
</dbReference>
<reference evidence="3 4" key="2">
    <citation type="submission" date="2018-06" db="EMBL/GenBank/DDBJ databases">
        <authorList>
            <consortium name="Pathogen Informatics"/>
            <person name="Doyle S."/>
        </authorList>
    </citation>
    <scope>NUCLEOTIDE SEQUENCE [LARGE SCALE GENOMIC DNA]</scope>
    <source>
        <strain evidence="3 4">NCTC12000</strain>
    </source>
</reference>
<dbReference type="InterPro" id="IPR036514">
    <property type="entry name" value="SGNH_hydro_sf"/>
</dbReference>
<accession>E7BBE7</accession>
<dbReference type="EMBL" id="UGOL01000001">
    <property type="protein sequence ID" value="STX78947.1"/>
    <property type="molecule type" value="Genomic_DNA"/>
</dbReference>
<dbReference type="Gene3D" id="3.40.50.1110">
    <property type="entry name" value="SGNH hydrolase"/>
    <property type="match status" value="1"/>
</dbReference>
<dbReference type="RefSeq" id="WP_027219427.1">
    <property type="nucleotide sequence ID" value="NZ_BAZA01000049.1"/>
</dbReference>
<organism evidence="2">
    <name type="scientific">Legionella pneumophila</name>
    <dbReference type="NCBI Taxonomy" id="446"/>
    <lineage>
        <taxon>Bacteria</taxon>
        <taxon>Pseudomonadati</taxon>
        <taxon>Pseudomonadota</taxon>
        <taxon>Gammaproteobacteria</taxon>
        <taxon>Legionellales</taxon>
        <taxon>Legionellaceae</taxon>
        <taxon>Legionella</taxon>
    </lineage>
</organism>
<keyword evidence="1" id="KW-0472">Membrane</keyword>
<evidence type="ECO:0008006" key="5">
    <source>
        <dbReference type="Google" id="ProtNLM"/>
    </source>
</evidence>
<dbReference type="EMBL" id="FR749890">
    <property type="protein sequence ID" value="CBY83858.1"/>
    <property type="molecule type" value="Genomic_DNA"/>
</dbReference>
<feature type="transmembrane region" description="Helical" evidence="1">
    <location>
        <begin position="7"/>
        <end position="27"/>
    </location>
</feature>
<sequence>MIQKIYYKYVITIIVGLIFTHFFWSYFLGGLTSYFYSGNLINVRNFTDTERYPLINAYLNQKLKSPKKPVILVFGSSFSYGYRLLANEAYTHYMTKYFPNYTILNASQIGSSGEDILTNINYLKATNIHLDTLIIEINLFNFTSSKSIVAADTSPKRWFDYINNSYSQFYLLHPHGINLLTNLELNRIFNPDKKIENLYSFSPFPDSFSEKYSDFKKKLPMYEAFLNSLFSSASSVADHVYFFVSPIYKNGIKQTQFKVSDIQNELEDIHQICKKFSKIHCLVPSFNYTKNNFMNLSHFNEQGHRVLAKWLSEQISKTQNQQITTVELNKQVS</sequence>
<protein>
    <recommendedName>
        <fullName evidence="5">SGNH/GDSL hydrolase family protein</fullName>
    </recommendedName>
</protein>
<dbReference type="Proteomes" id="UP000254631">
    <property type="component" value="Unassembled WGS sequence"/>
</dbReference>
<keyword evidence="1" id="KW-0812">Transmembrane</keyword>
<evidence type="ECO:0000313" key="4">
    <source>
        <dbReference type="Proteomes" id="UP000254631"/>
    </source>
</evidence>
<evidence type="ECO:0000256" key="1">
    <source>
        <dbReference type="SAM" id="Phobius"/>
    </source>
</evidence>
<name>E7BBE7_LEGPN</name>
<keyword evidence="1" id="KW-1133">Transmembrane helix</keyword>
<dbReference type="GO" id="GO:0016788">
    <property type="term" value="F:hydrolase activity, acting on ester bonds"/>
    <property type="evidence" value="ECO:0007669"/>
    <property type="project" value="UniProtKB-ARBA"/>
</dbReference>